<evidence type="ECO:0000256" key="1">
    <source>
        <dbReference type="ARBA" id="ARBA00010923"/>
    </source>
</evidence>
<dbReference type="GO" id="GO:0003677">
    <property type="term" value="F:DNA binding"/>
    <property type="evidence" value="ECO:0007669"/>
    <property type="project" value="UniProtKB-KW"/>
</dbReference>
<dbReference type="Proteomes" id="UP000005950">
    <property type="component" value="Unassembled WGS sequence"/>
</dbReference>
<evidence type="ECO:0000259" key="4">
    <source>
        <dbReference type="Pfam" id="PF01420"/>
    </source>
</evidence>
<reference evidence="5 6" key="2">
    <citation type="submission" date="2009-02" db="EMBL/GenBank/DDBJ databases">
        <title>Draft genome sequence of Holdemania filiformis DSM 12042.</title>
        <authorList>
            <person name="Sudarsanam P."/>
            <person name="Ley R."/>
            <person name="Guruge J."/>
            <person name="Turnbaugh P.J."/>
            <person name="Mahowald M."/>
            <person name="Liep D."/>
            <person name="Gordon J."/>
        </authorList>
    </citation>
    <scope>NUCLEOTIDE SEQUENCE [LARGE SCALE GENOMIC DNA]</scope>
    <source>
        <strain evidence="5 6">DSM 12042</strain>
    </source>
</reference>
<sequence length="359" mass="40808">MLKTFKDILIIKNGKNQKSVENPEGQYPIYGSGGIIGFANNYLCEGNTVVIGRKGSINNPIFVDKPFWNVDTAFGLVTDRSKMIPKYLYYFCLHFDFNRLNKAVTLPSLTKSDLLKIEIDVPDLVVQFKVVDKLQKVELIINLKKQQLQKFDDLIRARFVEMFGDIKSNSKKWEQVYLKDISYLISGGTPSRAKPEYFEGEIPWISTVALGKTEIGFEDAIEYITKDAIENSATKLIPANSLLFGIRVGVGKVSKNVVPMCTNQDIVSITNIDDNFNLVFLKYLLDEYLDFFNGQKRGATIQGIKSETLKNILVPKVNLKLQNDFEQFVNQVDKSKLAVQQSLDKTQELFDSLMQKYFG</sequence>
<dbReference type="SUPFAM" id="SSF116734">
    <property type="entry name" value="DNA methylase specificity domain"/>
    <property type="match status" value="2"/>
</dbReference>
<dbReference type="Pfam" id="PF01420">
    <property type="entry name" value="Methylase_S"/>
    <property type="match status" value="2"/>
</dbReference>
<comment type="caution">
    <text evidence="5">The sequence shown here is derived from an EMBL/GenBank/DDBJ whole genome shotgun (WGS) entry which is preliminary data.</text>
</comment>
<dbReference type="PANTHER" id="PTHR30408">
    <property type="entry name" value="TYPE-1 RESTRICTION ENZYME ECOKI SPECIFICITY PROTEIN"/>
    <property type="match status" value="1"/>
</dbReference>
<feature type="domain" description="Type I restriction modification DNA specificity" evidence="4">
    <location>
        <begin position="171"/>
        <end position="337"/>
    </location>
</feature>
<feature type="domain" description="Type I restriction modification DNA specificity" evidence="4">
    <location>
        <begin position="4"/>
        <end position="149"/>
    </location>
</feature>
<dbReference type="EMBL" id="ACCF01000047">
    <property type="protein sequence ID" value="EEF69074.1"/>
    <property type="molecule type" value="Genomic_DNA"/>
</dbReference>
<protein>
    <submittedName>
        <fullName evidence="5">Type I restriction modification DNA specificity domain protein</fullName>
    </submittedName>
</protein>
<name>B9Y4K4_9FIRM</name>
<evidence type="ECO:0000313" key="6">
    <source>
        <dbReference type="Proteomes" id="UP000005950"/>
    </source>
</evidence>
<dbReference type="PANTHER" id="PTHR30408:SF12">
    <property type="entry name" value="TYPE I RESTRICTION ENZYME MJAVIII SPECIFICITY SUBUNIT"/>
    <property type="match status" value="1"/>
</dbReference>
<dbReference type="InterPro" id="IPR044946">
    <property type="entry name" value="Restrct_endonuc_typeI_TRD_sf"/>
</dbReference>
<dbReference type="GO" id="GO:0009307">
    <property type="term" value="P:DNA restriction-modification system"/>
    <property type="evidence" value="ECO:0007669"/>
    <property type="project" value="UniProtKB-KW"/>
</dbReference>
<evidence type="ECO:0000256" key="2">
    <source>
        <dbReference type="ARBA" id="ARBA00022747"/>
    </source>
</evidence>
<keyword evidence="3" id="KW-0238">DNA-binding</keyword>
<proteinExistence type="inferred from homology"/>
<dbReference type="InterPro" id="IPR052021">
    <property type="entry name" value="Type-I_RS_S_subunit"/>
</dbReference>
<dbReference type="InterPro" id="IPR000055">
    <property type="entry name" value="Restrct_endonuc_typeI_TRD"/>
</dbReference>
<dbReference type="AlphaFoldDB" id="B9Y4K4"/>
<evidence type="ECO:0000256" key="3">
    <source>
        <dbReference type="ARBA" id="ARBA00023125"/>
    </source>
</evidence>
<accession>B9Y4K4</accession>
<dbReference type="CDD" id="cd17288">
    <property type="entry name" value="RMtype1_S_LlaAI06ORF1089P_TRD1-CR1_like"/>
    <property type="match status" value="1"/>
</dbReference>
<dbReference type="RefSeq" id="WP_006057945.1">
    <property type="nucleotide sequence ID" value="NZ_GG657553.1"/>
</dbReference>
<organism evidence="5 6">
    <name type="scientific">Holdemania filiformis DSM 12042</name>
    <dbReference type="NCBI Taxonomy" id="545696"/>
    <lineage>
        <taxon>Bacteria</taxon>
        <taxon>Bacillati</taxon>
        <taxon>Bacillota</taxon>
        <taxon>Erysipelotrichia</taxon>
        <taxon>Erysipelotrichales</taxon>
        <taxon>Erysipelotrichaceae</taxon>
        <taxon>Holdemania</taxon>
    </lineage>
</organism>
<reference evidence="5 6" key="1">
    <citation type="submission" date="2008-12" db="EMBL/GenBank/DDBJ databases">
        <authorList>
            <person name="Fulton L."/>
            <person name="Clifton S."/>
            <person name="Fulton B."/>
            <person name="Xu J."/>
            <person name="Minx P."/>
            <person name="Pepin K.H."/>
            <person name="Johnson M."/>
            <person name="Bhonagiri V."/>
            <person name="Nash W.E."/>
            <person name="Mardis E.R."/>
            <person name="Wilson R.K."/>
        </authorList>
    </citation>
    <scope>NUCLEOTIDE SEQUENCE [LARGE SCALE GENOMIC DNA]</scope>
    <source>
        <strain evidence="5 6">DSM 12042</strain>
    </source>
</reference>
<gene>
    <name evidence="5" type="ORF">HOLDEFILI_00735</name>
</gene>
<dbReference type="STRING" id="545696.HOLDEFILI_00735"/>
<dbReference type="Gene3D" id="3.90.220.20">
    <property type="entry name" value="DNA methylase specificity domains"/>
    <property type="match status" value="2"/>
</dbReference>
<dbReference type="OrthoDB" id="9811611at2"/>
<dbReference type="HOGENOM" id="CLU_021095_0_2_9"/>
<evidence type="ECO:0000313" key="5">
    <source>
        <dbReference type="EMBL" id="EEF69074.1"/>
    </source>
</evidence>
<comment type="similarity">
    <text evidence="1">Belongs to the type-I restriction system S methylase family.</text>
</comment>
<dbReference type="CDD" id="cd17513">
    <property type="entry name" value="RMtype1_S_AveSPN6ORF1907P_TRD2-CR2_like"/>
    <property type="match status" value="1"/>
</dbReference>
<keyword evidence="2" id="KW-0680">Restriction system</keyword>
<dbReference type="eggNOG" id="COG0732">
    <property type="taxonomic scope" value="Bacteria"/>
</dbReference>